<evidence type="ECO:0000313" key="1">
    <source>
        <dbReference type="EMBL" id="CAA9286686.1"/>
    </source>
</evidence>
<name>A0A6J4JT97_9ACTN</name>
<protein>
    <recommendedName>
        <fullName evidence="2">MobA-like NTP transferase domain-containing protein</fullName>
    </recommendedName>
</protein>
<reference evidence="1" key="1">
    <citation type="submission" date="2020-02" db="EMBL/GenBank/DDBJ databases">
        <authorList>
            <person name="Meier V. D."/>
        </authorList>
    </citation>
    <scope>NUCLEOTIDE SEQUENCE</scope>
    <source>
        <strain evidence="1">AVDCRST_MAG41</strain>
    </source>
</reference>
<dbReference type="AlphaFoldDB" id="A0A6J4JT97"/>
<organism evidence="1">
    <name type="scientific">uncultured Mycobacteriales bacterium</name>
    <dbReference type="NCBI Taxonomy" id="581187"/>
    <lineage>
        <taxon>Bacteria</taxon>
        <taxon>Bacillati</taxon>
        <taxon>Actinomycetota</taxon>
        <taxon>Actinomycetes</taxon>
        <taxon>Mycobacteriales</taxon>
        <taxon>environmental samples</taxon>
    </lineage>
</organism>
<accession>A0A6J4JT97</accession>
<evidence type="ECO:0008006" key="2">
    <source>
        <dbReference type="Google" id="ProtNLM"/>
    </source>
</evidence>
<proteinExistence type="predicted"/>
<dbReference type="EMBL" id="CADCTP010000382">
    <property type="protein sequence ID" value="CAA9286686.1"/>
    <property type="molecule type" value="Genomic_DNA"/>
</dbReference>
<dbReference type="SUPFAM" id="SSF53448">
    <property type="entry name" value="Nucleotide-diphospho-sugar transferases"/>
    <property type="match status" value="1"/>
</dbReference>
<sequence length="200" mass="20415">MTRRAAVLLLTGPPAARACPPGVAPDAFARALAEDVADLLADLPGLDPLVAAAPDRVADAEDLVWPGTPVLETGLGTPADVFAALAVRGYDEAAVVVADAPDLPGLLVAKPFSALSGALVAAAPAVGGGLIALATRLPAPDWLPLDVSLDDQYAVERLISAAPPGELALTQAWRRLRSRADLACLDPDLEGWEATRALLG</sequence>
<dbReference type="Gene3D" id="3.90.550.10">
    <property type="entry name" value="Spore Coat Polysaccharide Biosynthesis Protein SpsA, Chain A"/>
    <property type="match status" value="1"/>
</dbReference>
<gene>
    <name evidence="1" type="ORF">AVDCRST_MAG41-4049</name>
</gene>
<dbReference type="InterPro" id="IPR029044">
    <property type="entry name" value="Nucleotide-diphossugar_trans"/>
</dbReference>